<accession>A0A8J3KWS9</accession>
<feature type="region of interest" description="Disordered" evidence="1">
    <location>
        <begin position="134"/>
        <end position="157"/>
    </location>
</feature>
<dbReference type="InterPro" id="IPR049747">
    <property type="entry name" value="SCO2522-like"/>
</dbReference>
<dbReference type="Proteomes" id="UP000630887">
    <property type="component" value="Unassembled WGS sequence"/>
</dbReference>
<keyword evidence="3" id="KW-1185">Reference proteome</keyword>
<reference evidence="2 3" key="1">
    <citation type="submission" date="2021-01" db="EMBL/GenBank/DDBJ databases">
        <title>Whole genome shotgun sequence of Catellatospora coxensis NBRC 107359.</title>
        <authorList>
            <person name="Komaki H."/>
            <person name="Tamura T."/>
        </authorList>
    </citation>
    <scope>NUCLEOTIDE SEQUENCE [LARGE SCALE GENOMIC DNA]</scope>
    <source>
        <strain evidence="2 3">NBRC 107359</strain>
    </source>
</reference>
<name>A0A8J3KWS9_9ACTN</name>
<dbReference type="EMBL" id="BONI01000007">
    <property type="protein sequence ID" value="GIG04536.1"/>
    <property type="molecule type" value="Genomic_DNA"/>
</dbReference>
<gene>
    <name evidence="2" type="ORF">Cco03nite_12360</name>
</gene>
<sequence>MTELEVVYDEFSATLKIEEVALSHLSIELGHLYMDDFKAGYGRLRELFARVRPWAQAAGDACRATWGPKARISTCFLVDDYFSPFGSPAEIVPMLQRAAHESGLTIDYLARESACARAGAVEPARLVEDRLVSEPPRQTTGARPPVTETGWLSNGQRSPHVGASLEAMETVPEWQPPRQNAVNNHSIFMDVELWDVQRGERRWSCPMLAAVWQLLRLGLLRHEGQAVATPQDRPDPLPAAWSELPPVSRLEPRARPFFAYRTFSVLDTRFLPVEHAVRTILDQVSVDPVVNGQVLARAAAEHRPLSADILTRLNYVFVEGAAAPLR</sequence>
<evidence type="ECO:0000313" key="2">
    <source>
        <dbReference type="EMBL" id="GIG04536.1"/>
    </source>
</evidence>
<protein>
    <submittedName>
        <fullName evidence="2">Uncharacterized protein</fullName>
    </submittedName>
</protein>
<organism evidence="2 3">
    <name type="scientific">Catellatospora coxensis</name>
    <dbReference type="NCBI Taxonomy" id="310354"/>
    <lineage>
        <taxon>Bacteria</taxon>
        <taxon>Bacillati</taxon>
        <taxon>Actinomycetota</taxon>
        <taxon>Actinomycetes</taxon>
        <taxon>Micromonosporales</taxon>
        <taxon>Micromonosporaceae</taxon>
        <taxon>Catellatospora</taxon>
    </lineage>
</organism>
<comment type="caution">
    <text evidence="2">The sequence shown here is derived from an EMBL/GenBank/DDBJ whole genome shotgun (WGS) entry which is preliminary data.</text>
</comment>
<evidence type="ECO:0000256" key="1">
    <source>
        <dbReference type="SAM" id="MobiDB-lite"/>
    </source>
</evidence>
<proteinExistence type="predicted"/>
<dbReference type="AlphaFoldDB" id="A0A8J3KWS9"/>
<evidence type="ECO:0000313" key="3">
    <source>
        <dbReference type="Proteomes" id="UP000630887"/>
    </source>
</evidence>
<dbReference type="NCBIfam" id="NF040566">
    <property type="entry name" value="SCO2522_fam"/>
    <property type="match status" value="1"/>
</dbReference>